<name>A0ABX8X577_9CYAN</name>
<evidence type="ECO:0000313" key="2">
    <source>
        <dbReference type="Proteomes" id="UP000826540"/>
    </source>
</evidence>
<proteinExistence type="predicted"/>
<accession>A0ABX8X577</accession>
<organism evidence="1 2">
    <name type="scientific">Sphaerospermopsis torques-reginae ITEP-024</name>
    <dbReference type="NCBI Taxonomy" id="984208"/>
    <lineage>
        <taxon>Bacteria</taxon>
        <taxon>Bacillati</taxon>
        <taxon>Cyanobacteriota</taxon>
        <taxon>Cyanophyceae</taxon>
        <taxon>Nostocales</taxon>
        <taxon>Aphanizomenonaceae</taxon>
        <taxon>Sphaerospermopsis</taxon>
        <taxon>Sphaerospermopsis torques-reginae</taxon>
    </lineage>
</organism>
<keyword evidence="2" id="KW-1185">Reference proteome</keyword>
<gene>
    <name evidence="1" type="ORF">K2F26_11470</name>
</gene>
<sequence>MDASELKIKAKSQKSLKKWISDLIISAAKGFGYMLTKAAADKLIEVIFNWVMGGLF</sequence>
<protein>
    <submittedName>
        <fullName evidence="1">Uncharacterized protein</fullName>
    </submittedName>
</protein>
<dbReference type="RefSeq" id="WP_220611576.1">
    <property type="nucleotide sequence ID" value="NZ_CP080598.1"/>
</dbReference>
<reference evidence="1 2" key="1">
    <citation type="journal article" date="2022" name="J. Am. Chem. Soc.">
        <title>Biosynthesis of Guanitoxin Enables Global Environmental Detection in Freshwater Cyanobacteria.</title>
        <authorList>
            <person name="Lima S.T."/>
            <person name="Fallon T.R."/>
            <person name="Cordoza J.L."/>
            <person name="Chekan J.R."/>
            <person name="Delbaje E."/>
            <person name="Hopiavuori A.R."/>
            <person name="Alvarenga D.O."/>
            <person name="Wood S.M."/>
            <person name="Luhavaya H."/>
            <person name="Baumgartner J.T."/>
            <person name="Dorr F.A."/>
            <person name="Etchegaray A."/>
            <person name="Pinto E."/>
            <person name="McKinnie S.M.K."/>
            <person name="Fiore M.F."/>
            <person name="Moore B.S."/>
        </authorList>
    </citation>
    <scope>NUCLEOTIDE SEQUENCE [LARGE SCALE GENOMIC DNA]</scope>
    <source>
        <strain evidence="1 2">ITEP-024</strain>
    </source>
</reference>
<evidence type="ECO:0000313" key="1">
    <source>
        <dbReference type="EMBL" id="QYX33864.1"/>
    </source>
</evidence>
<dbReference type="Proteomes" id="UP000826540">
    <property type="component" value="Chromosome"/>
</dbReference>
<dbReference type="EMBL" id="CP080598">
    <property type="protein sequence ID" value="QYX33864.1"/>
    <property type="molecule type" value="Genomic_DNA"/>
</dbReference>